<dbReference type="PROSITE" id="PS00143">
    <property type="entry name" value="INSULINASE"/>
    <property type="match status" value="1"/>
</dbReference>
<dbReference type="GO" id="GO:0006627">
    <property type="term" value="P:protein processing involved in protein targeting to mitochondrion"/>
    <property type="evidence" value="ECO:0007669"/>
    <property type="project" value="TreeGrafter"/>
</dbReference>
<dbReference type="WBParaSite" id="Minc3s01788g26317">
    <property type="protein sequence ID" value="Minc3s01788g26317"/>
    <property type="gene ID" value="Minc3s01788g26317"/>
</dbReference>
<evidence type="ECO:0000313" key="8">
    <source>
        <dbReference type="Proteomes" id="UP000887563"/>
    </source>
</evidence>
<dbReference type="Pfam" id="PF05193">
    <property type="entry name" value="Peptidase_M16_C"/>
    <property type="match status" value="1"/>
</dbReference>
<organism evidence="8 9">
    <name type="scientific">Meloidogyne incognita</name>
    <name type="common">Southern root-knot nematode worm</name>
    <name type="synonym">Oxyuris incognita</name>
    <dbReference type="NCBI Taxonomy" id="6306"/>
    <lineage>
        <taxon>Eukaryota</taxon>
        <taxon>Metazoa</taxon>
        <taxon>Ecdysozoa</taxon>
        <taxon>Nematoda</taxon>
        <taxon>Chromadorea</taxon>
        <taxon>Rhabditida</taxon>
        <taxon>Tylenchina</taxon>
        <taxon>Tylenchomorpha</taxon>
        <taxon>Tylenchoidea</taxon>
        <taxon>Meloidogynidae</taxon>
        <taxon>Meloidogyninae</taxon>
        <taxon>Meloidogyne</taxon>
        <taxon>Meloidogyne incognita group</taxon>
    </lineage>
</organism>
<evidence type="ECO:0000259" key="6">
    <source>
        <dbReference type="Pfam" id="PF00675"/>
    </source>
</evidence>
<dbReference type="InterPro" id="IPR011249">
    <property type="entry name" value="Metalloenz_LuxS/M16"/>
</dbReference>
<comment type="similarity">
    <text evidence="2 5">Belongs to the peptidase M16 family.</text>
</comment>
<dbReference type="AlphaFoldDB" id="A0A914MI73"/>
<dbReference type="InterPro" id="IPR001431">
    <property type="entry name" value="Pept_M16_Zn_BS"/>
</dbReference>
<dbReference type="InterPro" id="IPR050361">
    <property type="entry name" value="MPP/UQCRC_Complex"/>
</dbReference>
<dbReference type="PANTHER" id="PTHR11851">
    <property type="entry name" value="METALLOPROTEASE"/>
    <property type="match status" value="1"/>
</dbReference>
<dbReference type="SUPFAM" id="SSF63411">
    <property type="entry name" value="LuxS/MPP-like metallohydrolase"/>
    <property type="match status" value="2"/>
</dbReference>
<accession>A0A914MI73</accession>
<reference evidence="9" key="1">
    <citation type="submission" date="2022-11" db="UniProtKB">
        <authorList>
            <consortium name="WormBaseParasite"/>
        </authorList>
    </citation>
    <scope>IDENTIFICATION</scope>
</reference>
<evidence type="ECO:0000256" key="3">
    <source>
        <dbReference type="ARBA" id="ARBA00030006"/>
    </source>
</evidence>
<proteinExistence type="inferred from homology"/>
<feature type="domain" description="Peptidase M16 C-terminal" evidence="7">
    <location>
        <begin position="201"/>
        <end position="393"/>
    </location>
</feature>
<evidence type="ECO:0000256" key="2">
    <source>
        <dbReference type="ARBA" id="ARBA00007261"/>
    </source>
</evidence>
<dbReference type="Proteomes" id="UP000887563">
    <property type="component" value="Unplaced"/>
</dbReference>
<comment type="function">
    <text evidence="1">Substrate recognition and binding subunit of the essential mitochondrial processing protease (MPP), which cleaves the mitochondrial sequence off newly imported precursors proteins.</text>
</comment>
<feature type="domain" description="Peptidase M16 N-terminal" evidence="6">
    <location>
        <begin position="46"/>
        <end position="194"/>
    </location>
</feature>
<protein>
    <recommendedName>
        <fullName evidence="3">Alpha-MPP</fullName>
    </recommendedName>
    <alternativeName>
        <fullName evidence="4">Inactive zinc metalloprotease alpha</fullName>
    </alternativeName>
</protein>
<evidence type="ECO:0000256" key="1">
    <source>
        <dbReference type="ARBA" id="ARBA00002123"/>
    </source>
</evidence>
<dbReference type="Gene3D" id="3.30.830.10">
    <property type="entry name" value="Metalloenzyme, LuxS/M16 peptidase-like"/>
    <property type="match status" value="2"/>
</dbReference>
<keyword evidence="8" id="KW-1185">Reference proteome</keyword>
<dbReference type="GO" id="GO:0004222">
    <property type="term" value="F:metalloendopeptidase activity"/>
    <property type="evidence" value="ECO:0007669"/>
    <property type="project" value="InterPro"/>
</dbReference>
<evidence type="ECO:0000256" key="5">
    <source>
        <dbReference type="RuleBase" id="RU004447"/>
    </source>
</evidence>
<evidence type="ECO:0000259" key="7">
    <source>
        <dbReference type="Pfam" id="PF05193"/>
    </source>
</evidence>
<dbReference type="GO" id="GO:0005739">
    <property type="term" value="C:mitochondrion"/>
    <property type="evidence" value="ECO:0007669"/>
    <property type="project" value="TreeGrafter"/>
</dbReference>
<dbReference type="PANTHER" id="PTHR11851:SF49">
    <property type="entry name" value="MITOCHONDRIAL-PROCESSING PEPTIDASE SUBUNIT ALPHA"/>
    <property type="match status" value="1"/>
</dbReference>
<dbReference type="InterPro" id="IPR007863">
    <property type="entry name" value="Peptidase_M16_C"/>
</dbReference>
<sequence length="476" mass="53514">MLTLSRRLSTFQLKRCYSVKAAENLKRTSNNSIETVHSVLDTGLCVASHSAYGQFCTVGVAIAAGSRFEVYYPPGTSHFVEKLSFSSTKNFEDKSKTLELMEKCGALVDCQASKDTFLYASSCRISNADEILRLIADAVLRPKILDEEVAICRDVIRYENDTLARQPEPDPLLSDWIHQAAFQSNTIGLPRYCPSDGVGEITSSHVLSYLSQYYTPNRIVVIGIGIDHDWLVDAAKELFDPRESTWIQQPERLLKNIPPLDDSLAHQIALGPTPFPNLAHLVVGFQGVGMLHEDFVPFCVLQTLMGGGGSFSAGGPGKGMFSKLYTDVLNKHYWIYNATAQYHSYTDCGLFYIKGSASPEYATKLTSILVNQMRFLSKGIIRKEDLARAKVQLKSQLLMHLEMKPVQFEDVSRQMLVYGQRKTPEEHAEQIDRVEIDDIARIADTMLTNRPSLVCYGDLRWMPKLDQVREMCDKER</sequence>
<name>A0A914MI73_MELIC</name>
<dbReference type="InterPro" id="IPR011765">
    <property type="entry name" value="Pept_M16_N"/>
</dbReference>
<dbReference type="Pfam" id="PF00675">
    <property type="entry name" value="Peptidase_M16"/>
    <property type="match status" value="1"/>
</dbReference>
<evidence type="ECO:0000256" key="4">
    <source>
        <dbReference type="ARBA" id="ARBA00032315"/>
    </source>
</evidence>
<evidence type="ECO:0000313" key="9">
    <source>
        <dbReference type="WBParaSite" id="Minc3s01788g26317"/>
    </source>
</evidence>
<dbReference type="GO" id="GO:0046872">
    <property type="term" value="F:metal ion binding"/>
    <property type="evidence" value="ECO:0007669"/>
    <property type="project" value="InterPro"/>
</dbReference>